<organism evidence="4 5">
    <name type="scientific">Aspergillus nanangensis</name>
    <dbReference type="NCBI Taxonomy" id="2582783"/>
    <lineage>
        <taxon>Eukaryota</taxon>
        <taxon>Fungi</taxon>
        <taxon>Dikarya</taxon>
        <taxon>Ascomycota</taxon>
        <taxon>Pezizomycotina</taxon>
        <taxon>Eurotiomycetes</taxon>
        <taxon>Eurotiomycetidae</taxon>
        <taxon>Eurotiales</taxon>
        <taxon>Aspergillaceae</taxon>
        <taxon>Aspergillus</taxon>
        <taxon>Aspergillus subgen. Circumdati</taxon>
    </lineage>
</organism>
<sequence length="260" mass="29281">MASSYVMYSQLKDSDEEQYDRAPTWTNHLKARSPFHLWALRTVLGLSLFINAGLVFFVLSPAPIGLQTNTLYSPAQWALRYRNTVFDSSFGIQTTAYQGPPSETNNALWSDLYNFGITRISADEARDMANKTLPIPNDADHYIISLSVFHQLHCLNQVRKGLYGDVDWTDQSDHTGITHLDHCVDIIRQGLMCNADITPLTWTRDGHDGSAKEVAEVIHTCRDFEAIRDWAKARQMVIPFDKHAVVEGDPLGWGGYAMSS</sequence>
<dbReference type="PANTHER" id="PTHR33365:SF4">
    <property type="entry name" value="CYCLOCHLOROTINE BIOSYNTHESIS PROTEIN O"/>
    <property type="match status" value="1"/>
</dbReference>
<comment type="similarity">
    <text evidence="2">Belongs to the ustYa family.</text>
</comment>
<evidence type="ECO:0000256" key="2">
    <source>
        <dbReference type="ARBA" id="ARBA00035112"/>
    </source>
</evidence>
<accession>A0AAD4CA55</accession>
<evidence type="ECO:0000256" key="3">
    <source>
        <dbReference type="SAM" id="Phobius"/>
    </source>
</evidence>
<name>A0AAD4CA55_ASPNN</name>
<evidence type="ECO:0000313" key="4">
    <source>
        <dbReference type="EMBL" id="KAF9882666.1"/>
    </source>
</evidence>
<dbReference type="InterPro" id="IPR021765">
    <property type="entry name" value="UstYa-like"/>
</dbReference>
<dbReference type="Proteomes" id="UP001194746">
    <property type="component" value="Unassembled WGS sequence"/>
</dbReference>
<reference evidence="4" key="2">
    <citation type="submission" date="2020-02" db="EMBL/GenBank/DDBJ databases">
        <authorList>
            <person name="Gilchrist C.L.M."/>
            <person name="Chooi Y.-H."/>
        </authorList>
    </citation>
    <scope>NUCLEOTIDE SEQUENCE</scope>
    <source>
        <strain evidence="4">MST-FP2251</strain>
    </source>
</reference>
<dbReference type="Pfam" id="PF11807">
    <property type="entry name" value="UstYa"/>
    <property type="match status" value="1"/>
</dbReference>
<evidence type="ECO:0000256" key="1">
    <source>
        <dbReference type="ARBA" id="ARBA00004685"/>
    </source>
</evidence>
<evidence type="ECO:0008006" key="6">
    <source>
        <dbReference type="Google" id="ProtNLM"/>
    </source>
</evidence>
<feature type="transmembrane region" description="Helical" evidence="3">
    <location>
        <begin position="38"/>
        <end position="59"/>
    </location>
</feature>
<keyword evidence="5" id="KW-1185">Reference proteome</keyword>
<protein>
    <recommendedName>
        <fullName evidence="6">Tat pathway signal sequence</fullName>
    </recommendedName>
</protein>
<keyword evidence="3" id="KW-0472">Membrane</keyword>
<dbReference type="EMBL" id="VCAU01000243">
    <property type="protein sequence ID" value="KAF9882666.1"/>
    <property type="molecule type" value="Genomic_DNA"/>
</dbReference>
<comment type="pathway">
    <text evidence="1">Mycotoxin biosynthesis.</text>
</comment>
<reference evidence="4" key="1">
    <citation type="journal article" date="2019" name="Beilstein J. Org. Chem.">
        <title>Nanangenines: drimane sesquiterpenoids as the dominant metabolite cohort of a novel Australian fungus, Aspergillus nanangensis.</title>
        <authorList>
            <person name="Lacey H.J."/>
            <person name="Gilchrist C.L.M."/>
            <person name="Crombie A."/>
            <person name="Kalaitzis J.A."/>
            <person name="Vuong D."/>
            <person name="Rutledge P.J."/>
            <person name="Turner P."/>
            <person name="Pitt J.I."/>
            <person name="Lacey E."/>
            <person name="Chooi Y.H."/>
            <person name="Piggott A.M."/>
        </authorList>
    </citation>
    <scope>NUCLEOTIDE SEQUENCE</scope>
    <source>
        <strain evidence="4">MST-FP2251</strain>
    </source>
</reference>
<proteinExistence type="inferred from homology"/>
<evidence type="ECO:0000313" key="5">
    <source>
        <dbReference type="Proteomes" id="UP001194746"/>
    </source>
</evidence>
<gene>
    <name evidence="4" type="ORF">FE257_005660</name>
</gene>
<keyword evidence="3" id="KW-0812">Transmembrane</keyword>
<dbReference type="GO" id="GO:0043386">
    <property type="term" value="P:mycotoxin biosynthetic process"/>
    <property type="evidence" value="ECO:0007669"/>
    <property type="project" value="InterPro"/>
</dbReference>
<dbReference type="AlphaFoldDB" id="A0AAD4CA55"/>
<dbReference type="PANTHER" id="PTHR33365">
    <property type="entry name" value="YALI0B05434P"/>
    <property type="match status" value="1"/>
</dbReference>
<keyword evidence="3" id="KW-1133">Transmembrane helix</keyword>
<comment type="caution">
    <text evidence="4">The sequence shown here is derived from an EMBL/GenBank/DDBJ whole genome shotgun (WGS) entry which is preliminary data.</text>
</comment>